<dbReference type="EMBL" id="ANJA01001679">
    <property type="protein sequence ID" value="ETO75333.1"/>
    <property type="molecule type" value="Genomic_DNA"/>
</dbReference>
<dbReference type="Proteomes" id="UP000028582">
    <property type="component" value="Unassembled WGS sequence"/>
</dbReference>
<gene>
    <name evidence="1" type="ORF">F444_09051</name>
</gene>
<reference evidence="1 2" key="1">
    <citation type="submission" date="2013-11" db="EMBL/GenBank/DDBJ databases">
        <title>The Genome Sequence of Phytophthora parasitica P1976.</title>
        <authorList>
            <consortium name="The Broad Institute Genomics Platform"/>
            <person name="Russ C."/>
            <person name="Tyler B."/>
            <person name="Panabieres F."/>
            <person name="Shan W."/>
            <person name="Tripathy S."/>
            <person name="Grunwald N."/>
            <person name="Machado M."/>
            <person name="Johnson C.S."/>
            <person name="Walker B."/>
            <person name="Young S."/>
            <person name="Zeng Q."/>
            <person name="Gargeya S."/>
            <person name="Fitzgerald M."/>
            <person name="Haas B."/>
            <person name="Abouelleil A."/>
            <person name="Allen A.W."/>
            <person name="Alvarado L."/>
            <person name="Arachchi H.M."/>
            <person name="Berlin A.M."/>
            <person name="Chapman S.B."/>
            <person name="Gainer-Dewar J."/>
            <person name="Goldberg J."/>
            <person name="Griggs A."/>
            <person name="Gujja S."/>
            <person name="Hansen M."/>
            <person name="Howarth C."/>
            <person name="Imamovic A."/>
            <person name="Ireland A."/>
            <person name="Larimer J."/>
            <person name="McCowan C."/>
            <person name="Murphy C."/>
            <person name="Pearson M."/>
            <person name="Poon T.W."/>
            <person name="Priest M."/>
            <person name="Roberts A."/>
            <person name="Saif S."/>
            <person name="Shea T."/>
            <person name="Sisk P."/>
            <person name="Sykes S."/>
            <person name="Wortman J."/>
            <person name="Nusbaum C."/>
            <person name="Birren B."/>
        </authorList>
    </citation>
    <scope>NUCLEOTIDE SEQUENCE [LARGE SCALE GENOMIC DNA]</scope>
    <source>
        <strain evidence="1 2">P1976</strain>
    </source>
</reference>
<comment type="caution">
    <text evidence="1">The sequence shown here is derived from an EMBL/GenBank/DDBJ whole genome shotgun (WGS) entry which is preliminary data.</text>
</comment>
<accession>A0A081A8X2</accession>
<sequence length="32" mass="3624">MKEACEAAVEQDKQELVEKIYELYSLDNSGCS</sequence>
<evidence type="ECO:0000313" key="2">
    <source>
        <dbReference type="Proteomes" id="UP000028582"/>
    </source>
</evidence>
<protein>
    <submittedName>
        <fullName evidence="1">Uncharacterized protein</fullName>
    </submittedName>
</protein>
<organism evidence="1 2">
    <name type="scientific">Phytophthora nicotianae P1976</name>
    <dbReference type="NCBI Taxonomy" id="1317066"/>
    <lineage>
        <taxon>Eukaryota</taxon>
        <taxon>Sar</taxon>
        <taxon>Stramenopiles</taxon>
        <taxon>Oomycota</taxon>
        <taxon>Peronosporomycetes</taxon>
        <taxon>Peronosporales</taxon>
        <taxon>Peronosporaceae</taxon>
        <taxon>Phytophthora</taxon>
    </lineage>
</organism>
<evidence type="ECO:0000313" key="1">
    <source>
        <dbReference type="EMBL" id="ETO75333.1"/>
    </source>
</evidence>
<name>A0A081A8X2_PHYNI</name>
<proteinExistence type="predicted"/>
<dbReference type="AlphaFoldDB" id="A0A081A8X2"/>